<keyword evidence="7 10" id="KW-0067">ATP-binding</keyword>
<keyword evidence="3 10" id="KW-0662">Pyridine nucleotide biosynthesis</keyword>
<dbReference type="HAMAP" id="MF_00244">
    <property type="entry name" value="NaMN_adenylyltr"/>
    <property type="match status" value="1"/>
</dbReference>
<dbReference type="UniPathway" id="UPA00253">
    <property type="reaction ID" value="UER00332"/>
</dbReference>
<dbReference type="AlphaFoldDB" id="A0A6I0ETL6"/>
<evidence type="ECO:0000256" key="7">
    <source>
        <dbReference type="ARBA" id="ARBA00022840"/>
    </source>
</evidence>
<dbReference type="Pfam" id="PF01467">
    <property type="entry name" value="CTP_transf_like"/>
    <property type="match status" value="1"/>
</dbReference>
<dbReference type="InterPro" id="IPR014729">
    <property type="entry name" value="Rossmann-like_a/b/a_fold"/>
</dbReference>
<comment type="catalytic activity">
    <reaction evidence="9 10">
        <text>nicotinate beta-D-ribonucleotide + ATP + H(+) = deamido-NAD(+) + diphosphate</text>
        <dbReference type="Rhea" id="RHEA:22860"/>
        <dbReference type="ChEBI" id="CHEBI:15378"/>
        <dbReference type="ChEBI" id="CHEBI:30616"/>
        <dbReference type="ChEBI" id="CHEBI:33019"/>
        <dbReference type="ChEBI" id="CHEBI:57502"/>
        <dbReference type="ChEBI" id="CHEBI:58437"/>
        <dbReference type="EC" id="2.7.7.18"/>
    </reaction>
</comment>
<dbReference type="GO" id="GO:0005524">
    <property type="term" value="F:ATP binding"/>
    <property type="evidence" value="ECO:0007669"/>
    <property type="project" value="UniProtKB-KW"/>
</dbReference>
<dbReference type="PANTHER" id="PTHR39321:SF3">
    <property type="entry name" value="PHOSPHOPANTETHEINE ADENYLYLTRANSFERASE"/>
    <property type="match status" value="1"/>
</dbReference>
<dbReference type="InterPro" id="IPR004821">
    <property type="entry name" value="Cyt_trans-like"/>
</dbReference>
<dbReference type="SUPFAM" id="SSF52374">
    <property type="entry name" value="Nucleotidylyl transferase"/>
    <property type="match status" value="1"/>
</dbReference>
<dbReference type="Gene3D" id="3.40.50.620">
    <property type="entry name" value="HUPs"/>
    <property type="match status" value="1"/>
</dbReference>
<comment type="caution">
    <text evidence="12">The sequence shown here is derived from an EMBL/GenBank/DDBJ whole genome shotgun (WGS) entry which is preliminary data.</text>
</comment>
<dbReference type="EC" id="2.7.7.18" evidence="10"/>
<comment type="similarity">
    <text evidence="10">Belongs to the NadD family.</text>
</comment>
<evidence type="ECO:0000256" key="6">
    <source>
        <dbReference type="ARBA" id="ARBA00022741"/>
    </source>
</evidence>
<dbReference type="OrthoDB" id="5295945at2"/>
<evidence type="ECO:0000256" key="1">
    <source>
        <dbReference type="ARBA" id="ARBA00002324"/>
    </source>
</evidence>
<dbReference type="GO" id="GO:0004515">
    <property type="term" value="F:nicotinate-nucleotide adenylyltransferase activity"/>
    <property type="evidence" value="ECO:0007669"/>
    <property type="project" value="UniProtKB-UniRule"/>
</dbReference>
<evidence type="ECO:0000256" key="4">
    <source>
        <dbReference type="ARBA" id="ARBA00022679"/>
    </source>
</evidence>
<protein>
    <recommendedName>
        <fullName evidence="10">Probable nicotinate-nucleotide adenylyltransferase</fullName>
        <ecNumber evidence="10">2.7.7.18</ecNumber>
    </recommendedName>
    <alternativeName>
        <fullName evidence="10">Deamido-NAD(+) diphosphorylase</fullName>
    </alternativeName>
    <alternativeName>
        <fullName evidence="10">Deamido-NAD(+) pyrophosphorylase</fullName>
    </alternativeName>
    <alternativeName>
        <fullName evidence="10">Nicotinate mononucleotide adenylyltransferase</fullName>
        <shortName evidence="10">NaMN adenylyltransferase</shortName>
    </alternativeName>
</protein>
<comment type="function">
    <text evidence="1 10">Catalyzes the reversible adenylation of nicotinate mononucleotide (NaMN) to nicotinic acid adenine dinucleotide (NaAD).</text>
</comment>
<keyword evidence="13" id="KW-1185">Reference proteome</keyword>
<keyword evidence="8 10" id="KW-0520">NAD</keyword>
<proteinExistence type="inferred from homology"/>
<dbReference type="CDD" id="cd02165">
    <property type="entry name" value="NMNAT"/>
    <property type="match status" value="1"/>
</dbReference>
<dbReference type="Proteomes" id="UP000468766">
    <property type="component" value="Unassembled WGS sequence"/>
</dbReference>
<evidence type="ECO:0000313" key="13">
    <source>
        <dbReference type="Proteomes" id="UP000468766"/>
    </source>
</evidence>
<reference evidence="12 13" key="1">
    <citation type="submission" date="2019-10" db="EMBL/GenBank/DDBJ databases">
        <title>Whole-genome sequence of the extremophile Heliorestis acidaminivorans DSM 24790.</title>
        <authorList>
            <person name="Kyndt J.A."/>
            <person name="Meyer T.E."/>
        </authorList>
    </citation>
    <scope>NUCLEOTIDE SEQUENCE [LARGE SCALE GENOMIC DNA]</scope>
    <source>
        <strain evidence="12 13">DSM 24790</strain>
    </source>
</reference>
<dbReference type="NCBIfam" id="TIGR00125">
    <property type="entry name" value="cyt_tran_rel"/>
    <property type="match status" value="1"/>
</dbReference>
<evidence type="ECO:0000256" key="10">
    <source>
        <dbReference type="HAMAP-Rule" id="MF_00244"/>
    </source>
</evidence>
<evidence type="ECO:0000313" key="12">
    <source>
        <dbReference type="EMBL" id="KAB2952408.1"/>
    </source>
</evidence>
<keyword evidence="5 10" id="KW-0548">Nucleotidyltransferase</keyword>
<organism evidence="12 13">
    <name type="scientific">Heliorestis acidaminivorans</name>
    <dbReference type="NCBI Taxonomy" id="553427"/>
    <lineage>
        <taxon>Bacteria</taxon>
        <taxon>Bacillati</taxon>
        <taxon>Bacillota</taxon>
        <taxon>Clostridia</taxon>
        <taxon>Eubacteriales</taxon>
        <taxon>Heliobacteriaceae</taxon>
        <taxon>Heliorestis</taxon>
    </lineage>
</organism>
<dbReference type="NCBIfam" id="TIGR00482">
    <property type="entry name" value="nicotinate (nicotinamide) nucleotide adenylyltransferase"/>
    <property type="match status" value="1"/>
</dbReference>
<evidence type="ECO:0000256" key="8">
    <source>
        <dbReference type="ARBA" id="ARBA00023027"/>
    </source>
</evidence>
<keyword evidence="4 10" id="KW-0808">Transferase</keyword>
<dbReference type="NCBIfam" id="NF000840">
    <property type="entry name" value="PRK00071.1-3"/>
    <property type="match status" value="1"/>
</dbReference>
<evidence type="ECO:0000259" key="11">
    <source>
        <dbReference type="Pfam" id="PF01467"/>
    </source>
</evidence>
<evidence type="ECO:0000256" key="2">
    <source>
        <dbReference type="ARBA" id="ARBA00005019"/>
    </source>
</evidence>
<gene>
    <name evidence="10" type="primary">nadD</name>
    <name evidence="12" type="ORF">F9B85_09175</name>
</gene>
<sequence>MGGTFDPIHYGHLVTAESAAEQFELSPVIFVPSGRPPHKREHLVTDPIERLRLTELATLSNPRFSTSSLEVERTGYSYAIDTVQWFHHHYGPTVDLYFITGADAIVEIMSWHKVERLIQYCQFIAVYRPGYAREQLHNTISQWSEEFSRRIHLIEVPALAISSTDIRNRLKKGRSIKYLVPEPVEHYIKEHLLYR</sequence>
<accession>A0A6I0ETL6</accession>
<keyword evidence="6 10" id="KW-0547">Nucleotide-binding</keyword>
<evidence type="ECO:0000256" key="3">
    <source>
        <dbReference type="ARBA" id="ARBA00022642"/>
    </source>
</evidence>
<name>A0A6I0ETL6_9FIRM</name>
<dbReference type="GO" id="GO:0009435">
    <property type="term" value="P:NAD+ biosynthetic process"/>
    <property type="evidence" value="ECO:0007669"/>
    <property type="project" value="UniProtKB-UniRule"/>
</dbReference>
<dbReference type="InterPro" id="IPR005248">
    <property type="entry name" value="NadD/NMNAT"/>
</dbReference>
<comment type="pathway">
    <text evidence="2 10">Cofactor biosynthesis; NAD(+) biosynthesis; deamido-NAD(+) from nicotinate D-ribonucleotide: step 1/1.</text>
</comment>
<evidence type="ECO:0000256" key="9">
    <source>
        <dbReference type="ARBA" id="ARBA00048721"/>
    </source>
</evidence>
<dbReference type="EMBL" id="WBXO01000006">
    <property type="protein sequence ID" value="KAB2952408.1"/>
    <property type="molecule type" value="Genomic_DNA"/>
</dbReference>
<dbReference type="PANTHER" id="PTHR39321">
    <property type="entry name" value="NICOTINATE-NUCLEOTIDE ADENYLYLTRANSFERASE-RELATED"/>
    <property type="match status" value="1"/>
</dbReference>
<evidence type="ECO:0000256" key="5">
    <source>
        <dbReference type="ARBA" id="ARBA00022695"/>
    </source>
</evidence>
<feature type="domain" description="Cytidyltransferase-like" evidence="11">
    <location>
        <begin position="1"/>
        <end position="169"/>
    </location>
</feature>